<dbReference type="Proteomes" id="UP000317839">
    <property type="component" value="Unassembled WGS sequence"/>
</dbReference>
<dbReference type="EMBL" id="VIKR01000001">
    <property type="protein sequence ID" value="TQV76879.1"/>
    <property type="molecule type" value="Genomic_DNA"/>
</dbReference>
<dbReference type="AlphaFoldDB" id="A0A545TI16"/>
<evidence type="ECO:0000313" key="2">
    <source>
        <dbReference type="EMBL" id="TQV76879.1"/>
    </source>
</evidence>
<organism evidence="2 3">
    <name type="scientific">Aliikangiella marina</name>
    <dbReference type="NCBI Taxonomy" id="1712262"/>
    <lineage>
        <taxon>Bacteria</taxon>
        <taxon>Pseudomonadati</taxon>
        <taxon>Pseudomonadota</taxon>
        <taxon>Gammaproteobacteria</taxon>
        <taxon>Oceanospirillales</taxon>
        <taxon>Pleioneaceae</taxon>
        <taxon>Aliikangiella</taxon>
    </lineage>
</organism>
<evidence type="ECO:0000256" key="1">
    <source>
        <dbReference type="SAM" id="MobiDB-lite"/>
    </source>
</evidence>
<feature type="compositionally biased region" description="Basic and acidic residues" evidence="1">
    <location>
        <begin position="84"/>
        <end position="94"/>
    </location>
</feature>
<protein>
    <submittedName>
        <fullName evidence="2">Uncharacterized protein</fullName>
    </submittedName>
</protein>
<dbReference type="RefSeq" id="WP_142888239.1">
    <property type="nucleotide sequence ID" value="NZ_VIKR01000001.1"/>
</dbReference>
<comment type="caution">
    <text evidence="2">The sequence shown here is derived from an EMBL/GenBank/DDBJ whole genome shotgun (WGS) entry which is preliminary data.</text>
</comment>
<evidence type="ECO:0000313" key="3">
    <source>
        <dbReference type="Proteomes" id="UP000317839"/>
    </source>
</evidence>
<feature type="compositionally biased region" description="Acidic residues" evidence="1">
    <location>
        <begin position="67"/>
        <end position="83"/>
    </location>
</feature>
<feature type="region of interest" description="Disordered" evidence="1">
    <location>
        <begin position="66"/>
        <end position="94"/>
    </location>
</feature>
<proteinExistence type="predicted"/>
<sequence length="94" mass="10799">MNKVIRFLEELGESSALRLDKVDFESILNNEEFDEETKKAILNEDPAALKMLMDARHKIVCILIPAEPDEEEDDDDSEEDDSQNDEKTSRIAML</sequence>
<accession>A0A545TI16</accession>
<dbReference type="OrthoDB" id="5966707at2"/>
<keyword evidence="3" id="KW-1185">Reference proteome</keyword>
<name>A0A545TI16_9GAMM</name>
<reference evidence="2 3" key="1">
    <citation type="submission" date="2019-06" db="EMBL/GenBank/DDBJ databases">
        <title>Draft genome of Aliikangiella marina GYP-15.</title>
        <authorList>
            <person name="Wang G."/>
        </authorList>
    </citation>
    <scope>NUCLEOTIDE SEQUENCE [LARGE SCALE GENOMIC DNA]</scope>
    <source>
        <strain evidence="2 3">GYP-15</strain>
    </source>
</reference>
<gene>
    <name evidence="2" type="ORF">FLL45_02695</name>
</gene>